<dbReference type="Proteomes" id="UP000183174">
    <property type="component" value="Unassembled WGS sequence"/>
</dbReference>
<name>A0A1C3XL03_9BRAD</name>
<gene>
    <name evidence="1" type="ORF">GA0061099_10445</name>
</gene>
<dbReference type="AlphaFoldDB" id="A0A1C3XL03"/>
<organism evidence="1 2">
    <name type="scientific">Bradyrhizobium yuanmingense</name>
    <dbReference type="NCBI Taxonomy" id="108015"/>
    <lineage>
        <taxon>Bacteria</taxon>
        <taxon>Pseudomonadati</taxon>
        <taxon>Pseudomonadota</taxon>
        <taxon>Alphaproteobacteria</taxon>
        <taxon>Hyphomicrobiales</taxon>
        <taxon>Nitrobacteraceae</taxon>
        <taxon>Bradyrhizobium</taxon>
    </lineage>
</organism>
<evidence type="ECO:0000313" key="1">
    <source>
        <dbReference type="EMBL" id="SCB52947.1"/>
    </source>
</evidence>
<evidence type="ECO:0000313" key="2">
    <source>
        <dbReference type="Proteomes" id="UP000183174"/>
    </source>
</evidence>
<protein>
    <submittedName>
        <fullName evidence="1">Uncharacterized protein</fullName>
    </submittedName>
</protein>
<dbReference type="EMBL" id="FMAE01000044">
    <property type="protein sequence ID" value="SCB52947.1"/>
    <property type="molecule type" value="Genomic_DNA"/>
</dbReference>
<proteinExistence type="predicted"/>
<accession>A0A1C3XL03</accession>
<sequence length="62" mass="6916">MGFGLRANRTAIFRGLFLNRTHAFKYALSKNGHHPETSVEVSREMEFDVPAHLQIVGTSSAN</sequence>
<reference evidence="1 2" key="1">
    <citation type="submission" date="2016-08" db="EMBL/GenBank/DDBJ databases">
        <authorList>
            <person name="Seilhamer J.J."/>
        </authorList>
    </citation>
    <scope>NUCLEOTIDE SEQUENCE [LARGE SCALE GENOMIC DNA]</scope>
    <source>
        <strain evidence="1 2">CCBAU 10071</strain>
    </source>
</reference>